<proteinExistence type="predicted"/>
<dbReference type="Proteomes" id="UP001607303">
    <property type="component" value="Unassembled WGS sequence"/>
</dbReference>
<dbReference type="EMBL" id="JAYRBN010000029">
    <property type="protein sequence ID" value="KAL2748901.1"/>
    <property type="molecule type" value="Genomic_DNA"/>
</dbReference>
<protein>
    <submittedName>
        <fullName evidence="2">Uncharacterized protein</fullName>
    </submittedName>
</protein>
<accession>A0ABD2CUT6</accession>
<evidence type="ECO:0000313" key="3">
    <source>
        <dbReference type="Proteomes" id="UP001607303"/>
    </source>
</evidence>
<dbReference type="AlphaFoldDB" id="A0ABD2CUT6"/>
<gene>
    <name evidence="2" type="ORF">V1477_002837</name>
</gene>
<comment type="caution">
    <text evidence="2">The sequence shown here is derived from an EMBL/GenBank/DDBJ whole genome shotgun (WGS) entry which is preliminary data.</text>
</comment>
<feature type="region of interest" description="Disordered" evidence="1">
    <location>
        <begin position="10"/>
        <end position="45"/>
    </location>
</feature>
<keyword evidence="3" id="KW-1185">Reference proteome</keyword>
<evidence type="ECO:0000313" key="2">
    <source>
        <dbReference type="EMBL" id="KAL2748901.1"/>
    </source>
</evidence>
<feature type="compositionally biased region" description="Basic and acidic residues" evidence="1">
    <location>
        <begin position="310"/>
        <end position="319"/>
    </location>
</feature>
<evidence type="ECO:0000256" key="1">
    <source>
        <dbReference type="SAM" id="MobiDB-lite"/>
    </source>
</evidence>
<feature type="compositionally biased region" description="Basic and acidic residues" evidence="1">
    <location>
        <begin position="19"/>
        <end position="28"/>
    </location>
</feature>
<organism evidence="2 3">
    <name type="scientific">Vespula maculifrons</name>
    <name type="common">Eastern yellow jacket</name>
    <name type="synonym">Wasp</name>
    <dbReference type="NCBI Taxonomy" id="7453"/>
    <lineage>
        <taxon>Eukaryota</taxon>
        <taxon>Metazoa</taxon>
        <taxon>Ecdysozoa</taxon>
        <taxon>Arthropoda</taxon>
        <taxon>Hexapoda</taxon>
        <taxon>Insecta</taxon>
        <taxon>Pterygota</taxon>
        <taxon>Neoptera</taxon>
        <taxon>Endopterygota</taxon>
        <taxon>Hymenoptera</taxon>
        <taxon>Apocrita</taxon>
        <taxon>Aculeata</taxon>
        <taxon>Vespoidea</taxon>
        <taxon>Vespidae</taxon>
        <taxon>Vespinae</taxon>
        <taxon>Vespula</taxon>
    </lineage>
</organism>
<sequence>MNGIFRRYIGSSLIHRNPRRGEKEEEKDKKRRPEHARITSDPGPTAWRLLQLETHGLRQSNEATYTPDEFKPPNAKIAAPCVSAFGNRLTHSSTIQHRKLPSPLQHDRSWFRDKRRNPKLNPTALTNTYASIPETLTRSILDLIAPENTNAYASRLKRVSVFLARTGEKKSFYACVPRWSLGDATIAAPGNKRTNEDSTLKSTNRDAFPLRELHASQQTGDILMCCKYYRPRSHRLEVAASGDPRANGDSTLKFANQTKSITVGLLIAPENTTPVPADTRASVLPILPQSIMNRIFRRYIGSSPIHRNPRRGEKEEEKDKKRRPEHARIENLGKILKNAAIRSVILAVYEFPMYHKYFRPRSHRVEVAALWDPRANGESTLKSANRDGFPLRELRASQQTGDV</sequence>
<feature type="region of interest" description="Disordered" evidence="1">
    <location>
        <begin position="302"/>
        <end position="325"/>
    </location>
</feature>
<name>A0ABD2CUT6_VESMC</name>
<reference evidence="2 3" key="1">
    <citation type="journal article" date="2024" name="Ann. Entomol. Soc. Am.">
        <title>Genomic analyses of the southern and eastern yellowjacket wasps (Hymenoptera: Vespidae) reveal evolutionary signatures of social life.</title>
        <authorList>
            <person name="Catto M.A."/>
            <person name="Caine P.B."/>
            <person name="Orr S.E."/>
            <person name="Hunt B.G."/>
            <person name="Goodisman M.A.D."/>
        </authorList>
    </citation>
    <scope>NUCLEOTIDE SEQUENCE [LARGE SCALE GENOMIC DNA]</scope>
    <source>
        <strain evidence="2">232</strain>
        <tissue evidence="2">Head and thorax</tissue>
    </source>
</reference>